<dbReference type="AlphaFoldDB" id="A0A9Q0IC73"/>
<feature type="compositionally biased region" description="Basic residues" evidence="1">
    <location>
        <begin position="110"/>
        <end position="119"/>
    </location>
</feature>
<reference evidence="2" key="1">
    <citation type="submission" date="2022-07" db="EMBL/GenBank/DDBJ databases">
        <title>Chromosome-level genome of Muraenolepis orangiensis.</title>
        <authorList>
            <person name="Kim J."/>
        </authorList>
    </citation>
    <scope>NUCLEOTIDE SEQUENCE</scope>
    <source>
        <strain evidence="2">KU_S4_2022</strain>
        <tissue evidence="2">Muscle</tissue>
    </source>
</reference>
<evidence type="ECO:0000313" key="2">
    <source>
        <dbReference type="EMBL" id="KAJ3591476.1"/>
    </source>
</evidence>
<organism evidence="2 3">
    <name type="scientific">Muraenolepis orangiensis</name>
    <name type="common">Patagonian moray cod</name>
    <dbReference type="NCBI Taxonomy" id="630683"/>
    <lineage>
        <taxon>Eukaryota</taxon>
        <taxon>Metazoa</taxon>
        <taxon>Chordata</taxon>
        <taxon>Craniata</taxon>
        <taxon>Vertebrata</taxon>
        <taxon>Euteleostomi</taxon>
        <taxon>Actinopterygii</taxon>
        <taxon>Neopterygii</taxon>
        <taxon>Teleostei</taxon>
        <taxon>Neoteleostei</taxon>
        <taxon>Acanthomorphata</taxon>
        <taxon>Zeiogadaria</taxon>
        <taxon>Gadariae</taxon>
        <taxon>Gadiformes</taxon>
        <taxon>Muraenolepidoidei</taxon>
        <taxon>Muraenolepididae</taxon>
        <taxon>Muraenolepis</taxon>
    </lineage>
</organism>
<name>A0A9Q0IC73_9TELE</name>
<protein>
    <submittedName>
        <fullName evidence="2">Uncharacterized protein</fullName>
    </submittedName>
</protein>
<accession>A0A9Q0IC73</accession>
<gene>
    <name evidence="2" type="ORF">NHX12_009420</name>
</gene>
<feature type="region of interest" description="Disordered" evidence="1">
    <location>
        <begin position="96"/>
        <end position="119"/>
    </location>
</feature>
<dbReference type="Proteomes" id="UP001148018">
    <property type="component" value="Unassembled WGS sequence"/>
</dbReference>
<sequence length="119" mass="13155">MAAVYWNHGDTWAIRAADTSTGQAYMAIDFDECSDYGKVKTVILEKEGMGYLAAVQNKAAKYPTVDNTVVSPTFERTCGWTIRASSMCWIWTGRSWSSSHHSPMANAGKARPKKSQKLA</sequence>
<keyword evidence="3" id="KW-1185">Reference proteome</keyword>
<evidence type="ECO:0000313" key="3">
    <source>
        <dbReference type="Proteomes" id="UP001148018"/>
    </source>
</evidence>
<dbReference type="EMBL" id="JANIIK010000114">
    <property type="protein sequence ID" value="KAJ3591476.1"/>
    <property type="molecule type" value="Genomic_DNA"/>
</dbReference>
<evidence type="ECO:0000256" key="1">
    <source>
        <dbReference type="SAM" id="MobiDB-lite"/>
    </source>
</evidence>
<proteinExistence type="predicted"/>
<comment type="caution">
    <text evidence="2">The sequence shown here is derived from an EMBL/GenBank/DDBJ whole genome shotgun (WGS) entry which is preliminary data.</text>
</comment>